<proteinExistence type="predicted"/>
<feature type="compositionally biased region" description="Acidic residues" evidence="1">
    <location>
        <begin position="140"/>
        <end position="150"/>
    </location>
</feature>
<gene>
    <name evidence="2" type="ORF">niasHS_003765</name>
</gene>
<organism evidence="2 3">
    <name type="scientific">Heterodera schachtii</name>
    <name type="common">Sugarbeet cyst nematode worm</name>
    <name type="synonym">Tylenchus schachtii</name>
    <dbReference type="NCBI Taxonomy" id="97005"/>
    <lineage>
        <taxon>Eukaryota</taxon>
        <taxon>Metazoa</taxon>
        <taxon>Ecdysozoa</taxon>
        <taxon>Nematoda</taxon>
        <taxon>Chromadorea</taxon>
        <taxon>Rhabditida</taxon>
        <taxon>Tylenchina</taxon>
        <taxon>Tylenchomorpha</taxon>
        <taxon>Tylenchoidea</taxon>
        <taxon>Heteroderidae</taxon>
        <taxon>Heteroderinae</taxon>
        <taxon>Heterodera</taxon>
    </lineage>
</organism>
<accession>A0ABD2K6C9</accession>
<feature type="region of interest" description="Disordered" evidence="1">
    <location>
        <begin position="26"/>
        <end position="47"/>
    </location>
</feature>
<feature type="compositionally biased region" description="Basic and acidic residues" evidence="1">
    <location>
        <begin position="37"/>
        <end position="47"/>
    </location>
</feature>
<evidence type="ECO:0000313" key="2">
    <source>
        <dbReference type="EMBL" id="KAL3098412.1"/>
    </source>
</evidence>
<reference evidence="2 3" key="1">
    <citation type="submission" date="2024-10" db="EMBL/GenBank/DDBJ databases">
        <authorList>
            <person name="Kim D."/>
        </authorList>
    </citation>
    <scope>NUCLEOTIDE SEQUENCE [LARGE SCALE GENOMIC DNA]</scope>
    <source>
        <strain evidence="2">Taebaek</strain>
    </source>
</reference>
<evidence type="ECO:0000256" key="1">
    <source>
        <dbReference type="SAM" id="MobiDB-lite"/>
    </source>
</evidence>
<sequence>MFAAAKQIRLNFEVISLVPSFEANGPAVQQKGRQRPRPKDAKGRRDGRVVSLSPYFCPSKMPKSSLSFSHCRITMPALALLIPLSLIAVSNARVFTSMADLLDEQHHQQLHLPLWRSASGLAPSFSPFRSLPAAALSAEPTDDEAEETAEDSPISVPATASGEAKQKRRLVVRVPFAQNPDNLHLSRIYKSLFDASQQSRAKKYESEGYGLRRFVPLF</sequence>
<protein>
    <submittedName>
        <fullName evidence="2">Uncharacterized protein</fullName>
    </submittedName>
</protein>
<dbReference type="AlphaFoldDB" id="A0ABD2K6C9"/>
<keyword evidence="3" id="KW-1185">Reference proteome</keyword>
<dbReference type="Proteomes" id="UP001620645">
    <property type="component" value="Unassembled WGS sequence"/>
</dbReference>
<comment type="caution">
    <text evidence="2">The sequence shown here is derived from an EMBL/GenBank/DDBJ whole genome shotgun (WGS) entry which is preliminary data.</text>
</comment>
<feature type="region of interest" description="Disordered" evidence="1">
    <location>
        <begin position="136"/>
        <end position="162"/>
    </location>
</feature>
<evidence type="ECO:0000313" key="3">
    <source>
        <dbReference type="Proteomes" id="UP001620645"/>
    </source>
</evidence>
<name>A0ABD2K6C9_HETSC</name>
<dbReference type="EMBL" id="JBICCN010000048">
    <property type="protein sequence ID" value="KAL3098412.1"/>
    <property type="molecule type" value="Genomic_DNA"/>
</dbReference>